<feature type="coiled-coil region" evidence="7">
    <location>
        <begin position="269"/>
        <end position="296"/>
    </location>
</feature>
<keyword evidence="3 7" id="KW-0547">Nucleotide-binding</keyword>
<feature type="coiled-coil region" evidence="7">
    <location>
        <begin position="167"/>
        <end position="201"/>
    </location>
</feature>
<comment type="subcellular location">
    <subcellularLocation>
        <location evidence="1 7">Cytoplasm</location>
    </subcellularLocation>
</comment>
<evidence type="ECO:0000256" key="1">
    <source>
        <dbReference type="ARBA" id="ARBA00004496"/>
    </source>
</evidence>
<comment type="similarity">
    <text evidence="7">Belongs to the SMC family.</text>
</comment>
<accession>A0A9J6ZBC9</accession>
<gene>
    <name evidence="7 10" type="primary">smc</name>
    <name evidence="10" type="ORF">NAG76_16185</name>
</gene>
<feature type="coiled-coil region" evidence="7">
    <location>
        <begin position="684"/>
        <end position="872"/>
    </location>
</feature>
<dbReference type="FunFam" id="3.40.50.300:FF:000901">
    <property type="entry name" value="Chromosome partition protein Smc"/>
    <property type="match status" value="1"/>
</dbReference>
<dbReference type="AlphaFoldDB" id="A0A9J6ZBC9"/>
<dbReference type="Gene3D" id="3.30.70.1620">
    <property type="match status" value="1"/>
</dbReference>
<organism evidence="10 11">
    <name type="scientific">Candidatus Pristimantibacillus lignocellulolyticus</name>
    <dbReference type="NCBI Taxonomy" id="2994561"/>
    <lineage>
        <taxon>Bacteria</taxon>
        <taxon>Bacillati</taxon>
        <taxon>Bacillota</taxon>
        <taxon>Bacilli</taxon>
        <taxon>Bacillales</taxon>
        <taxon>Paenibacillaceae</taxon>
        <taxon>Candidatus Pristimantibacillus</taxon>
    </lineage>
</organism>
<feature type="coiled-coil region" evidence="7">
    <location>
        <begin position="453"/>
        <end position="490"/>
    </location>
</feature>
<dbReference type="SMART" id="SM00968">
    <property type="entry name" value="SMC_hinge"/>
    <property type="match status" value="1"/>
</dbReference>
<dbReference type="PIRSF" id="PIRSF005719">
    <property type="entry name" value="SMC"/>
    <property type="match status" value="1"/>
</dbReference>
<evidence type="ECO:0000256" key="4">
    <source>
        <dbReference type="ARBA" id="ARBA00022840"/>
    </source>
</evidence>
<evidence type="ECO:0000256" key="3">
    <source>
        <dbReference type="ARBA" id="ARBA00022741"/>
    </source>
</evidence>
<feature type="region of interest" description="Disordered" evidence="8">
    <location>
        <begin position="892"/>
        <end position="918"/>
    </location>
</feature>
<dbReference type="GO" id="GO:0007062">
    <property type="term" value="P:sister chromatid cohesion"/>
    <property type="evidence" value="ECO:0007669"/>
    <property type="project" value="InterPro"/>
</dbReference>
<dbReference type="GO" id="GO:0006260">
    <property type="term" value="P:DNA replication"/>
    <property type="evidence" value="ECO:0007669"/>
    <property type="project" value="UniProtKB-UniRule"/>
</dbReference>
<keyword evidence="5 7" id="KW-0175">Coiled coil</keyword>
<feature type="binding site" evidence="7">
    <location>
        <begin position="32"/>
        <end position="39"/>
    </location>
    <ligand>
        <name>ATP</name>
        <dbReference type="ChEBI" id="CHEBI:30616"/>
    </ligand>
</feature>
<keyword evidence="6 7" id="KW-0238">DNA-binding</keyword>
<dbReference type="NCBIfam" id="TIGR02168">
    <property type="entry name" value="SMC_prok_B"/>
    <property type="match status" value="1"/>
</dbReference>
<dbReference type="Gene3D" id="1.20.1060.20">
    <property type="match status" value="1"/>
</dbReference>
<reference evidence="10" key="1">
    <citation type="submission" date="2022-05" db="EMBL/GenBank/DDBJ databases">
        <title>Novel bacterial taxa in a minimal lignocellulolytic consortium and its capacity to transform plastics disclosed by genome-resolved metagenomics.</title>
        <authorList>
            <person name="Rodriguez C.A.D."/>
            <person name="Diaz-Garcia L."/>
            <person name="Herrera K."/>
            <person name="Tarazona N.A."/>
            <person name="Sproer C."/>
            <person name="Overmann J."/>
            <person name="Jimenez D.J."/>
        </authorList>
    </citation>
    <scope>NUCLEOTIDE SEQUENCE</scope>
    <source>
        <strain evidence="10">MAG5</strain>
    </source>
</reference>
<proteinExistence type="inferred from homology"/>
<dbReference type="SUPFAM" id="SSF52540">
    <property type="entry name" value="P-loop containing nucleoside triphosphate hydrolases"/>
    <property type="match status" value="1"/>
</dbReference>
<dbReference type="Pfam" id="PF02463">
    <property type="entry name" value="SMC_N"/>
    <property type="match status" value="1"/>
</dbReference>
<dbReference type="InterPro" id="IPR024704">
    <property type="entry name" value="SMC"/>
</dbReference>
<dbReference type="InterPro" id="IPR027417">
    <property type="entry name" value="P-loop_NTPase"/>
</dbReference>
<dbReference type="KEGG" id="plig:NAG76_16185"/>
<dbReference type="GO" id="GO:0005694">
    <property type="term" value="C:chromosome"/>
    <property type="evidence" value="ECO:0007669"/>
    <property type="project" value="InterPro"/>
</dbReference>
<dbReference type="HAMAP" id="MF_01894">
    <property type="entry name" value="Smc_prok"/>
    <property type="match status" value="1"/>
</dbReference>
<evidence type="ECO:0000313" key="10">
    <source>
        <dbReference type="EMBL" id="URN93359.1"/>
    </source>
</evidence>
<dbReference type="Gene3D" id="3.40.50.300">
    <property type="entry name" value="P-loop containing nucleotide triphosphate hydrolases"/>
    <property type="match status" value="2"/>
</dbReference>
<evidence type="ECO:0000256" key="7">
    <source>
        <dbReference type="HAMAP-Rule" id="MF_01894"/>
    </source>
</evidence>
<dbReference type="FunFam" id="3.40.50.300:FF:000984">
    <property type="entry name" value="Chromosome partition protein Smc"/>
    <property type="match status" value="1"/>
</dbReference>
<dbReference type="SUPFAM" id="SSF75553">
    <property type="entry name" value="Smc hinge domain"/>
    <property type="match status" value="1"/>
</dbReference>
<dbReference type="Proteomes" id="UP001056756">
    <property type="component" value="Chromosome"/>
</dbReference>
<dbReference type="CDD" id="cd03278">
    <property type="entry name" value="ABC_SMC_barmotin"/>
    <property type="match status" value="2"/>
</dbReference>
<feature type="domain" description="SMC hinge" evidence="9">
    <location>
        <begin position="523"/>
        <end position="642"/>
    </location>
</feature>
<dbReference type="Pfam" id="PF06470">
    <property type="entry name" value="SMC_hinge"/>
    <property type="match status" value="1"/>
</dbReference>
<feature type="coiled-coil region" evidence="7">
    <location>
        <begin position="393"/>
        <end position="420"/>
    </location>
</feature>
<dbReference type="PANTHER" id="PTHR43977">
    <property type="entry name" value="STRUCTURAL MAINTENANCE OF CHROMOSOMES PROTEIN 3"/>
    <property type="match status" value="1"/>
</dbReference>
<sequence>MFLKRIELAGFKSFADKTELEFVNGITAVVGPNGSGKSNISDGIRWVLGEQSAKSLRGGKMEDIIFAGSDARRAVNYGEVSLTLDNSDGALPLEYNEVTVTRRVHRSGDSEYMINKQACRLKDITELFMDTGIGKEAYSIIGQGRIEEILSTRSEDRRGIFEEASGIVKYKSRKKEAKRKLDDTEQNLLRIHDLVTELEDQVEPLRKQSEVAIHFKQLKEQLKSKEISLYVHQIETLHSAWSESTNKLEKLQEEQLKLSSVVSKHDAVLESDRLQLREIEAQLDELHQAMLQISEDVEKCEGYGEIIKERIRHNEATKLTVTQSIEVTDAKIMSLSQEEVSIRSKAAEIEEQLTEHRIKLAAEEIRMQGVTTGSAQDEEERLKGELLDVFSSMAQLRNEVRYTEQQQEALLRRMERIQEDEVKWTGQQRALEAKAYELNQSLEAVVADINKLRTKMLTEADEARKLNVSLEQESANLRKLEQKIDSDLSRRDTMKEMQDAMDGFMHGVKEILKASRSQQSGIQGVHGAVAELINVPQRIETAVETALGGALQHIVMQDERSARTAISYLKQRQLGRATFLPLDVIRGRRLNESDKRMISELEGFVGIAADLVKSDEKYEEIVYNLLGNVLLAENLEQANRIASRCQYRYRVVTLEGDVVNAGGSMTGGSQQKKGASLLGRHRQIEQLDEVIALTKQQIEQMRAKIVDNRKEISIRNQNAEQAREKLEQKRVEEQQLKGELQQLQQEMKFLNEQQALSSSDKSTQTTESVAAEQSIEIAKQQLEQLSLREKILQEAIKLAEQTRKVNESQKEELQVQLTDLKIAVAKLDQEYSNYEDQAGRLRDEIARTKHELRQQQQQEAQLSQNGSNLEKEAIEQAEQLVNLKDAKLQCSDKTDHYRMQRSQKSSGLEQGESETKEQRISLRNIEEQMRQTEIVLNRQDVELDHTIRKLSEEYSYSYEMAKEQYPPPEEIAPIQLDVKDLKRQISSLGDINLGAIEEYERVKERFDFLSEQKNDLMEAKTTLYEVIKEMDDEMSKRFKTTFDEIRKHFIVVFSKLFGGGRADLILVDTSNILETGIDIVAQPPGKKLQNLQLLSGGERALTAIALLFAILQVKPVPFCVLDEVEAALDEANVARFAQYLREFSELTQFIVVTHRKGTMEEADVLYGVTMEEGGVSKLVSVRLEEGQELEGVTA</sequence>
<dbReference type="InterPro" id="IPR011890">
    <property type="entry name" value="SMC_prok"/>
</dbReference>
<name>A0A9J6ZBC9_9BACL</name>
<protein>
    <recommendedName>
        <fullName evidence="7">Chromosome partition protein Smc</fullName>
    </recommendedName>
</protein>
<dbReference type="EMBL" id="CP097899">
    <property type="protein sequence ID" value="URN93359.1"/>
    <property type="molecule type" value="Genomic_DNA"/>
</dbReference>
<evidence type="ECO:0000313" key="11">
    <source>
        <dbReference type="Proteomes" id="UP001056756"/>
    </source>
</evidence>
<dbReference type="GO" id="GO:0005524">
    <property type="term" value="F:ATP binding"/>
    <property type="evidence" value="ECO:0007669"/>
    <property type="project" value="UniProtKB-UniRule"/>
</dbReference>
<dbReference type="InterPro" id="IPR036277">
    <property type="entry name" value="SMC_hinge_sf"/>
</dbReference>
<keyword evidence="4 7" id="KW-0067">ATP-binding</keyword>
<evidence type="ECO:0000256" key="6">
    <source>
        <dbReference type="ARBA" id="ARBA00023125"/>
    </source>
</evidence>
<comment type="domain">
    <text evidence="7">Contains large globular domains required for ATP hydrolysis at each terminus and a third globular domain forming a flexible hinge near the middle of the molecule. These domains are separated by coiled-coil structures.</text>
</comment>
<dbReference type="InterPro" id="IPR010935">
    <property type="entry name" value="SMC_hinge"/>
</dbReference>
<evidence type="ECO:0000256" key="8">
    <source>
        <dbReference type="SAM" id="MobiDB-lite"/>
    </source>
</evidence>
<dbReference type="GO" id="GO:0016887">
    <property type="term" value="F:ATP hydrolysis activity"/>
    <property type="evidence" value="ECO:0007669"/>
    <property type="project" value="InterPro"/>
</dbReference>
<evidence type="ECO:0000256" key="2">
    <source>
        <dbReference type="ARBA" id="ARBA00022490"/>
    </source>
</evidence>
<evidence type="ECO:0000259" key="9">
    <source>
        <dbReference type="SMART" id="SM00968"/>
    </source>
</evidence>
<comment type="function">
    <text evidence="7">Required for chromosome condensation and partitioning.</text>
</comment>
<dbReference type="GO" id="GO:0003677">
    <property type="term" value="F:DNA binding"/>
    <property type="evidence" value="ECO:0007669"/>
    <property type="project" value="UniProtKB-UniRule"/>
</dbReference>
<dbReference type="GO" id="GO:0030261">
    <property type="term" value="P:chromosome condensation"/>
    <property type="evidence" value="ECO:0007669"/>
    <property type="project" value="InterPro"/>
</dbReference>
<dbReference type="GO" id="GO:0007059">
    <property type="term" value="P:chromosome segregation"/>
    <property type="evidence" value="ECO:0007669"/>
    <property type="project" value="UniProtKB-UniRule"/>
</dbReference>
<evidence type="ECO:0000256" key="5">
    <source>
        <dbReference type="ARBA" id="ARBA00023054"/>
    </source>
</evidence>
<keyword evidence="2 7" id="KW-0963">Cytoplasm</keyword>
<dbReference type="GO" id="GO:0005737">
    <property type="term" value="C:cytoplasm"/>
    <property type="evidence" value="ECO:0007669"/>
    <property type="project" value="UniProtKB-SubCell"/>
</dbReference>
<comment type="subunit">
    <text evidence="7">Homodimer.</text>
</comment>
<dbReference type="InterPro" id="IPR003395">
    <property type="entry name" value="RecF/RecN/SMC_N"/>
</dbReference>